<feature type="compositionally biased region" description="Low complexity" evidence="1">
    <location>
        <begin position="86"/>
        <end position="109"/>
    </location>
</feature>
<sequence>MRLRSAGTGHPTVQGTRDSESSEKSSADWLTFGRAEVTRKIETVEPKEQQTVVVQKVEQAGEMLQAVPRVPVAGVKRRWGNRHTGSLQESSPEVSSSSVLSPSPSFQPSTPESAAVKNEELQLWDLDLHRGLQANGDHYRTTITATTTTTVLPTTVTDPASPFTTPVEGLCPTRTFLICRVT</sequence>
<feature type="compositionally biased region" description="Basic and acidic residues" evidence="1">
    <location>
        <begin position="17"/>
        <end position="26"/>
    </location>
</feature>
<name>A0AA40KKC7_9HYME</name>
<feature type="region of interest" description="Disordered" evidence="1">
    <location>
        <begin position="77"/>
        <end position="114"/>
    </location>
</feature>
<evidence type="ECO:0000313" key="3">
    <source>
        <dbReference type="Proteomes" id="UP001177670"/>
    </source>
</evidence>
<feature type="region of interest" description="Disordered" evidence="1">
    <location>
        <begin position="1"/>
        <end position="29"/>
    </location>
</feature>
<organism evidence="2 3">
    <name type="scientific">Melipona bicolor</name>
    <dbReference type="NCBI Taxonomy" id="60889"/>
    <lineage>
        <taxon>Eukaryota</taxon>
        <taxon>Metazoa</taxon>
        <taxon>Ecdysozoa</taxon>
        <taxon>Arthropoda</taxon>
        <taxon>Hexapoda</taxon>
        <taxon>Insecta</taxon>
        <taxon>Pterygota</taxon>
        <taxon>Neoptera</taxon>
        <taxon>Endopterygota</taxon>
        <taxon>Hymenoptera</taxon>
        <taxon>Apocrita</taxon>
        <taxon>Aculeata</taxon>
        <taxon>Apoidea</taxon>
        <taxon>Anthophila</taxon>
        <taxon>Apidae</taxon>
        <taxon>Melipona</taxon>
    </lineage>
</organism>
<proteinExistence type="predicted"/>
<protein>
    <submittedName>
        <fullName evidence="2">Uncharacterized protein</fullName>
    </submittedName>
</protein>
<gene>
    <name evidence="2" type="ORF">K0M31_008337</name>
</gene>
<dbReference type="EMBL" id="JAHYIQ010000020">
    <property type="protein sequence ID" value="KAK1123638.1"/>
    <property type="molecule type" value="Genomic_DNA"/>
</dbReference>
<evidence type="ECO:0000256" key="1">
    <source>
        <dbReference type="SAM" id="MobiDB-lite"/>
    </source>
</evidence>
<keyword evidence="3" id="KW-1185">Reference proteome</keyword>
<reference evidence="2" key="1">
    <citation type="submission" date="2021-10" db="EMBL/GenBank/DDBJ databases">
        <title>Melipona bicolor Genome sequencing and assembly.</title>
        <authorList>
            <person name="Araujo N.S."/>
            <person name="Arias M.C."/>
        </authorList>
    </citation>
    <scope>NUCLEOTIDE SEQUENCE</scope>
    <source>
        <strain evidence="2">USP_2M_L1-L4_2017</strain>
        <tissue evidence="2">Whole body</tissue>
    </source>
</reference>
<comment type="caution">
    <text evidence="2">The sequence shown here is derived from an EMBL/GenBank/DDBJ whole genome shotgun (WGS) entry which is preliminary data.</text>
</comment>
<evidence type="ECO:0000313" key="2">
    <source>
        <dbReference type="EMBL" id="KAK1123638.1"/>
    </source>
</evidence>
<accession>A0AA40KKC7</accession>
<dbReference type="Proteomes" id="UP001177670">
    <property type="component" value="Unassembled WGS sequence"/>
</dbReference>
<dbReference type="AlphaFoldDB" id="A0AA40KKC7"/>